<gene>
    <name evidence="1" type="ORF">WISP_55527</name>
</gene>
<proteinExistence type="predicted"/>
<organism evidence="1 2">
    <name type="scientific">Willisornis vidua</name>
    <name type="common">Xingu scale-backed antbird</name>
    <dbReference type="NCBI Taxonomy" id="1566151"/>
    <lineage>
        <taxon>Eukaryota</taxon>
        <taxon>Metazoa</taxon>
        <taxon>Chordata</taxon>
        <taxon>Craniata</taxon>
        <taxon>Vertebrata</taxon>
        <taxon>Euteleostomi</taxon>
        <taxon>Archelosauria</taxon>
        <taxon>Archosauria</taxon>
        <taxon>Dinosauria</taxon>
        <taxon>Saurischia</taxon>
        <taxon>Theropoda</taxon>
        <taxon>Coelurosauria</taxon>
        <taxon>Aves</taxon>
        <taxon>Neognathae</taxon>
        <taxon>Neoaves</taxon>
        <taxon>Telluraves</taxon>
        <taxon>Australaves</taxon>
        <taxon>Passeriformes</taxon>
        <taxon>Thamnophilidae</taxon>
        <taxon>Willisornis</taxon>
    </lineage>
</organism>
<sequence>MVNSENQAEWMRKIIASQRVNTVYSLENASLLTAYQELQFRFNGKLDAKIRANSESWLKSQTNLATDLKIMSPYASSTSQRLTLFFGQLAFCQLNPRQHLNVSDRLHPGLPFPWPQELMTAPARAMLQVYLSSMLPLPSPALVSQSLDAGTVLQALAGDCTRPWHYLLGSDAVGLCPTGQGTVHAGVTLSCQLVRLDKQEKISTKLQDTALLWN</sequence>
<comment type="caution">
    <text evidence="1">The sequence shown here is derived from an EMBL/GenBank/DDBJ whole genome shotgun (WGS) entry which is preliminary data.</text>
</comment>
<evidence type="ECO:0000313" key="2">
    <source>
        <dbReference type="Proteomes" id="UP001145742"/>
    </source>
</evidence>
<dbReference type="Proteomes" id="UP001145742">
    <property type="component" value="Unassembled WGS sequence"/>
</dbReference>
<dbReference type="EMBL" id="WHWB01033548">
    <property type="protein sequence ID" value="KAJ7419146.1"/>
    <property type="molecule type" value="Genomic_DNA"/>
</dbReference>
<reference evidence="1" key="1">
    <citation type="submission" date="2019-10" db="EMBL/GenBank/DDBJ databases">
        <authorList>
            <person name="Soares A.E.R."/>
            <person name="Aleixo A."/>
            <person name="Schneider P."/>
            <person name="Miyaki C.Y."/>
            <person name="Schneider M.P."/>
            <person name="Mello C."/>
            <person name="Vasconcelos A.T.R."/>
        </authorList>
    </citation>
    <scope>NUCLEOTIDE SEQUENCE</scope>
    <source>
        <tissue evidence="1">Muscle</tissue>
    </source>
</reference>
<accession>A0ABQ9DI38</accession>
<evidence type="ECO:0000313" key="1">
    <source>
        <dbReference type="EMBL" id="KAJ7419146.1"/>
    </source>
</evidence>
<protein>
    <submittedName>
        <fullName evidence="1">Uncharacterized protein</fullName>
    </submittedName>
</protein>
<name>A0ABQ9DI38_9PASS</name>
<keyword evidence="2" id="KW-1185">Reference proteome</keyword>